<gene>
    <name evidence="2" type="ordered locus">PYCH_16480</name>
</gene>
<dbReference type="STRING" id="529709.PYCH_16480"/>
<proteinExistence type="predicted"/>
<reference evidence="2 3" key="1">
    <citation type="journal article" date="2011" name="J. Bacteriol.">
        <title>Complete genome sequence of the obligate piezophilic hyperthermophilic archaeon Pyrococcus yayanosii CH1.</title>
        <authorList>
            <person name="Jun X."/>
            <person name="Lupeng L."/>
            <person name="Minjuan X."/>
            <person name="Oger P."/>
            <person name="Fengping W."/>
            <person name="Jebbar M."/>
            <person name="Xiang X."/>
        </authorList>
    </citation>
    <scope>NUCLEOTIDE SEQUENCE [LARGE SCALE GENOMIC DNA]</scope>
    <source>
        <strain evidence="3">CH1 / JCM 16557</strain>
    </source>
</reference>
<keyword evidence="1" id="KW-0812">Transmembrane</keyword>
<dbReference type="AlphaFoldDB" id="F8AH84"/>
<dbReference type="Proteomes" id="UP000008386">
    <property type="component" value="Chromosome"/>
</dbReference>
<keyword evidence="3" id="KW-1185">Reference proteome</keyword>
<dbReference type="RefSeq" id="WP_013906370.1">
    <property type="nucleotide sequence ID" value="NC_015680.1"/>
</dbReference>
<dbReference type="EMBL" id="CP002779">
    <property type="protein sequence ID" value="AEH25314.1"/>
    <property type="molecule type" value="Genomic_DNA"/>
</dbReference>
<dbReference type="OrthoDB" id="101283at2157"/>
<evidence type="ECO:0000313" key="3">
    <source>
        <dbReference type="Proteomes" id="UP000008386"/>
    </source>
</evidence>
<dbReference type="GeneID" id="10838217"/>
<feature type="transmembrane region" description="Helical" evidence="1">
    <location>
        <begin position="33"/>
        <end position="55"/>
    </location>
</feature>
<keyword evidence="1" id="KW-0472">Membrane</keyword>
<dbReference type="KEGG" id="pya:PYCH_16480"/>
<dbReference type="HOGENOM" id="CLU_1207662_0_0_2"/>
<evidence type="ECO:0000313" key="2">
    <source>
        <dbReference type="EMBL" id="AEH25314.1"/>
    </source>
</evidence>
<accession>F8AH84</accession>
<evidence type="ECO:0000256" key="1">
    <source>
        <dbReference type="SAM" id="Phobius"/>
    </source>
</evidence>
<sequence>MPVKFLVDLTLEELEESEGFGAWVIIEVNGKRIVWVACYIVQALSAILATVTFAVSSCDEIPYVLEKFEEEGGWVIRRNCRGGKLEVGFGTYEPVSPVVFRKEGDYLLIEAFEDGRFIGRERVEVREYVKAALEFLEECLKGTRDSTRTCSRVKTMQCFLTWDELTPEDGSLWKALTVPPGHYRIRLGPVEVFSTVHSLKLILAIDSLLRGAEYLLSDDFERMGLITLH</sequence>
<protein>
    <submittedName>
        <fullName evidence="2">Uncharacterized protein</fullName>
    </submittedName>
</protein>
<organism evidence="2 3">
    <name type="scientific">Pyrococcus yayanosii (strain CH1 / JCM 16557)</name>
    <dbReference type="NCBI Taxonomy" id="529709"/>
    <lineage>
        <taxon>Archaea</taxon>
        <taxon>Methanobacteriati</taxon>
        <taxon>Methanobacteriota</taxon>
        <taxon>Thermococci</taxon>
        <taxon>Thermococcales</taxon>
        <taxon>Thermococcaceae</taxon>
        <taxon>Pyrococcus</taxon>
    </lineage>
</organism>
<name>F8AH84_PYRYC</name>
<keyword evidence="1" id="KW-1133">Transmembrane helix</keyword>